<evidence type="ECO:0000313" key="5">
    <source>
        <dbReference type="Proteomes" id="UP000317728"/>
    </source>
</evidence>
<name>A0AB73TWZ2_MYCCH</name>
<dbReference type="SMART" id="SM00857">
    <property type="entry name" value="Resolvase"/>
    <property type="match status" value="1"/>
</dbReference>
<dbReference type="Gene3D" id="3.40.50.1390">
    <property type="entry name" value="Resolvase, N-terminal catalytic domain"/>
    <property type="match status" value="1"/>
</dbReference>
<keyword evidence="1" id="KW-0238">DNA-binding</keyword>
<dbReference type="PROSITE" id="PS51737">
    <property type="entry name" value="RECOMBINASE_DNA_BIND"/>
    <property type="match status" value="1"/>
</dbReference>
<dbReference type="PANTHER" id="PTHR30461:SF2">
    <property type="entry name" value="SERINE RECOMBINASE PINE-RELATED"/>
    <property type="match status" value="1"/>
</dbReference>
<dbReference type="RefSeq" id="WP_243452436.1">
    <property type="nucleotide sequence ID" value="NZ_CP041150.1"/>
</dbReference>
<dbReference type="Gene3D" id="3.90.1750.20">
    <property type="entry name" value="Putative Large Serine Recombinase, Chain B, Domain 2"/>
    <property type="match status" value="1"/>
</dbReference>
<gene>
    <name evidence="4" type="ORF">FJK96_02295</name>
</gene>
<evidence type="ECO:0000256" key="2">
    <source>
        <dbReference type="ARBA" id="ARBA00023172"/>
    </source>
</evidence>
<dbReference type="Pfam" id="PF13408">
    <property type="entry name" value="Zn_ribbon_recom"/>
    <property type="match status" value="1"/>
</dbReference>
<dbReference type="InterPro" id="IPR006119">
    <property type="entry name" value="Resolv_N"/>
</dbReference>
<dbReference type="EMBL" id="CP041150">
    <property type="protein sequence ID" value="QDF69117.1"/>
    <property type="molecule type" value="Genomic_DNA"/>
</dbReference>
<dbReference type="PANTHER" id="PTHR30461">
    <property type="entry name" value="DNA-INVERTASE FROM LAMBDOID PROPHAGE"/>
    <property type="match status" value="1"/>
</dbReference>
<organism evidence="4 5">
    <name type="scientific">Mycobacteroides chelonae</name>
    <name type="common">Mycobacterium chelonae</name>
    <dbReference type="NCBI Taxonomy" id="1774"/>
    <lineage>
        <taxon>Bacteria</taxon>
        <taxon>Bacillati</taxon>
        <taxon>Actinomycetota</taxon>
        <taxon>Actinomycetes</taxon>
        <taxon>Mycobacteriales</taxon>
        <taxon>Mycobacteriaceae</taxon>
        <taxon>Mycobacteroides</taxon>
    </lineage>
</organism>
<dbReference type="Proteomes" id="UP000317728">
    <property type="component" value="Chromosome"/>
</dbReference>
<dbReference type="InterPro" id="IPR011109">
    <property type="entry name" value="DNA_bind_recombinase_dom"/>
</dbReference>
<dbReference type="InterPro" id="IPR038109">
    <property type="entry name" value="DNA_bind_recomb_sf"/>
</dbReference>
<protein>
    <submittedName>
        <fullName evidence="4">Recombinase family protein</fullName>
    </submittedName>
</protein>
<dbReference type="InterPro" id="IPR036162">
    <property type="entry name" value="Resolvase-like_N_sf"/>
</dbReference>
<feature type="domain" description="Recombinase" evidence="3">
    <location>
        <begin position="163"/>
        <end position="290"/>
    </location>
</feature>
<sequence>MKQQARRALVVIRLSRVTDATTSPARQLEACLELCKQRGYEVIGTAEDLDISAGKTSPFDRPELGDWLTNRRGEFDVLVTFRMDRIVRRLLDLADLIRWCQENSVSLVSATETFLDLDSAFGDIVALLVAKVAEMELTAISERNRSAAQHNMREGKYRGGPPPWGYRAEKIDGDWRFVQDDQQVGVINEVVRRVLDGEPLRQVAADLTNRAVLTPRDRAYQLKGKEIQGYSWHSAKLREMLASKSLLGHAVTANGSIRNDDGSPIIRATPILARDVFERVQVELAGRENRKEPTKRSTSLLLRVIYCGVCGKPAYKLKGGKGRQDRYRCASAQYKTTCGNRTVIVGDAEEILTDAVMSVLGGKYRRDKVWDTGNDHAAELAEIDETLSDLTDQLGTGSFRKGTRQRERLDARIAELARRQAELAVQASKPAGWVWVPTDELFGDWWKSQTVEQLNLWLRSMDIQMSWNHQGIQTDMLHLEKMAEQWDKRPPA</sequence>
<keyword evidence="2" id="KW-0233">DNA recombination</keyword>
<evidence type="ECO:0000256" key="1">
    <source>
        <dbReference type="ARBA" id="ARBA00023125"/>
    </source>
</evidence>
<dbReference type="InterPro" id="IPR050639">
    <property type="entry name" value="SSR_resolvase"/>
</dbReference>
<dbReference type="InterPro" id="IPR025827">
    <property type="entry name" value="Zn_ribbon_recom_dom"/>
</dbReference>
<accession>A0AB73TWZ2</accession>
<dbReference type="AlphaFoldDB" id="A0AB73TWZ2"/>
<proteinExistence type="predicted"/>
<dbReference type="SUPFAM" id="SSF53041">
    <property type="entry name" value="Resolvase-like"/>
    <property type="match status" value="1"/>
</dbReference>
<reference evidence="4 5" key="1">
    <citation type="submission" date="2019-06" db="EMBL/GenBank/DDBJ databases">
        <title>Whole geneome sequnce of Mycobacteroides chelonae M77 isolated from bovine milk from Meghalaya, India.</title>
        <authorList>
            <person name="Vise E."/>
            <person name="Das S."/>
            <person name="Garg A."/>
            <person name="Ghatak S."/>
            <person name="Shakuntala I."/>
            <person name="Milton A.A.P."/>
            <person name="Karam A."/>
            <person name="Sanjukta R."/>
            <person name="Puro K."/>
            <person name="Sen A."/>
        </authorList>
    </citation>
    <scope>NUCLEOTIDE SEQUENCE [LARGE SCALE GENOMIC DNA]</scope>
    <source>
        <strain evidence="4 5">M77</strain>
    </source>
</reference>
<dbReference type="Pfam" id="PF00239">
    <property type="entry name" value="Resolvase"/>
    <property type="match status" value="1"/>
</dbReference>
<evidence type="ECO:0000259" key="3">
    <source>
        <dbReference type="PROSITE" id="PS51737"/>
    </source>
</evidence>
<dbReference type="GO" id="GO:0003677">
    <property type="term" value="F:DNA binding"/>
    <property type="evidence" value="ECO:0007669"/>
    <property type="project" value="UniProtKB-KW"/>
</dbReference>
<dbReference type="Pfam" id="PF07508">
    <property type="entry name" value="Recombinase"/>
    <property type="match status" value="1"/>
</dbReference>
<evidence type="ECO:0000313" key="4">
    <source>
        <dbReference type="EMBL" id="QDF69117.1"/>
    </source>
</evidence>
<dbReference type="CDD" id="cd00338">
    <property type="entry name" value="Ser_Recombinase"/>
    <property type="match status" value="1"/>
</dbReference>
<dbReference type="GO" id="GO:0000150">
    <property type="term" value="F:DNA strand exchange activity"/>
    <property type="evidence" value="ECO:0007669"/>
    <property type="project" value="InterPro"/>
</dbReference>